<organism evidence="2 3">
    <name type="scientific">Mycena sanguinolenta</name>
    <dbReference type="NCBI Taxonomy" id="230812"/>
    <lineage>
        <taxon>Eukaryota</taxon>
        <taxon>Fungi</taxon>
        <taxon>Dikarya</taxon>
        <taxon>Basidiomycota</taxon>
        <taxon>Agaricomycotina</taxon>
        <taxon>Agaricomycetes</taxon>
        <taxon>Agaricomycetidae</taxon>
        <taxon>Agaricales</taxon>
        <taxon>Marasmiineae</taxon>
        <taxon>Mycenaceae</taxon>
        <taxon>Mycena</taxon>
    </lineage>
</organism>
<comment type="caution">
    <text evidence="2">The sequence shown here is derived from an EMBL/GenBank/DDBJ whole genome shotgun (WGS) entry which is preliminary data.</text>
</comment>
<name>A0A8H6X3A9_9AGAR</name>
<feature type="compositionally biased region" description="Basic and acidic residues" evidence="1">
    <location>
        <begin position="1"/>
        <end position="23"/>
    </location>
</feature>
<dbReference type="Proteomes" id="UP000623467">
    <property type="component" value="Unassembled WGS sequence"/>
</dbReference>
<evidence type="ECO:0000256" key="1">
    <source>
        <dbReference type="SAM" id="MobiDB-lite"/>
    </source>
</evidence>
<sequence>MTTHDEGKLEKETLPLHSHRNDDAPPAANIHFSPTARCVPFARIRVTTVRLPAAPPVSTTAASHSYSSLPASGPLPVLSPPPRENCTPTSFATRVLPAAAISATPQTSLMWLALTYLTRTRFPAGSEPLRAHGEHLWTDLVDGVTPANSVLSPPHPPPRVQRRPNARLYLSI</sequence>
<dbReference type="EMBL" id="JACAZH010000052">
    <property type="protein sequence ID" value="KAF7333660.1"/>
    <property type="molecule type" value="Genomic_DNA"/>
</dbReference>
<dbReference type="AlphaFoldDB" id="A0A8H6X3A9"/>
<evidence type="ECO:0000313" key="2">
    <source>
        <dbReference type="EMBL" id="KAF7333660.1"/>
    </source>
</evidence>
<reference evidence="2" key="1">
    <citation type="submission" date="2020-05" db="EMBL/GenBank/DDBJ databases">
        <title>Mycena genomes resolve the evolution of fungal bioluminescence.</title>
        <authorList>
            <person name="Tsai I.J."/>
        </authorList>
    </citation>
    <scope>NUCLEOTIDE SEQUENCE</scope>
    <source>
        <strain evidence="2">160909Yilan</strain>
    </source>
</reference>
<protein>
    <submittedName>
        <fullName evidence="2">Uncharacterized protein</fullName>
    </submittedName>
</protein>
<proteinExistence type="predicted"/>
<feature type="region of interest" description="Disordered" evidence="1">
    <location>
        <begin position="1"/>
        <end position="28"/>
    </location>
</feature>
<evidence type="ECO:0000313" key="3">
    <source>
        <dbReference type="Proteomes" id="UP000623467"/>
    </source>
</evidence>
<accession>A0A8H6X3A9</accession>
<keyword evidence="3" id="KW-1185">Reference proteome</keyword>
<gene>
    <name evidence="2" type="ORF">MSAN_02409100</name>
</gene>